<evidence type="ECO:0000313" key="3">
    <source>
        <dbReference type="Proteomes" id="UP000031366"/>
    </source>
</evidence>
<reference evidence="2 3" key="1">
    <citation type="journal article" date="2015" name="Infect. Genet. Evol.">
        <title>Genomic sequences of six botulinum neurotoxin-producing strains representing three clostridial species illustrate the mobility and diversity of botulinum neurotoxin genes.</title>
        <authorList>
            <person name="Smith T.J."/>
            <person name="Hill K.K."/>
            <person name="Xie G."/>
            <person name="Foley B.T."/>
            <person name="Williamson C.H."/>
            <person name="Foster J.T."/>
            <person name="Johnson S.L."/>
            <person name="Chertkov O."/>
            <person name="Teshima H."/>
            <person name="Gibbons H.S."/>
            <person name="Johnsky L.A."/>
            <person name="Karavis M.A."/>
            <person name="Smith L.A."/>
        </authorList>
    </citation>
    <scope>NUCLEOTIDE SEQUENCE [LARGE SCALE GENOMIC DNA]</scope>
    <source>
        <strain evidence="2 3">CDC 2741</strain>
    </source>
</reference>
<evidence type="ECO:0000256" key="1">
    <source>
        <dbReference type="SAM" id="Phobius"/>
    </source>
</evidence>
<keyword evidence="1" id="KW-0472">Membrane</keyword>
<dbReference type="AlphaFoldDB" id="A0A0C1U0E0"/>
<dbReference type="RefSeq" id="WP_039633916.1">
    <property type="nucleotide sequence ID" value="NZ_AYSO01000017.1"/>
</dbReference>
<dbReference type="EMBL" id="AYSO01000017">
    <property type="protein sequence ID" value="KIE46284.1"/>
    <property type="molecule type" value="Genomic_DNA"/>
</dbReference>
<feature type="transmembrane region" description="Helical" evidence="1">
    <location>
        <begin position="78"/>
        <end position="95"/>
    </location>
</feature>
<sequence length="101" mass="11579">MKNFIIIILIAAGILQLLLALLMPWKKILAMYEENGKVISNKGKFIFCQRFLYLLISGYMILVAFLINKGIIKSTGEILIMGVSLMILTFLPTLNKYKYFK</sequence>
<organism evidence="2 3">
    <name type="scientific">Clostridium argentinense CDC 2741</name>
    <dbReference type="NCBI Taxonomy" id="1418104"/>
    <lineage>
        <taxon>Bacteria</taxon>
        <taxon>Bacillati</taxon>
        <taxon>Bacillota</taxon>
        <taxon>Clostridia</taxon>
        <taxon>Eubacteriales</taxon>
        <taxon>Clostridiaceae</taxon>
        <taxon>Clostridium</taxon>
    </lineage>
</organism>
<keyword evidence="1" id="KW-1133">Transmembrane helix</keyword>
<evidence type="ECO:0000313" key="2">
    <source>
        <dbReference type="EMBL" id="KIE46284.1"/>
    </source>
</evidence>
<name>A0A0C1U0E0_9CLOT</name>
<feature type="transmembrane region" description="Helical" evidence="1">
    <location>
        <begin position="51"/>
        <end position="72"/>
    </location>
</feature>
<protein>
    <submittedName>
        <fullName evidence="2">Putative membrane protein</fullName>
    </submittedName>
</protein>
<keyword evidence="3" id="KW-1185">Reference proteome</keyword>
<dbReference type="Proteomes" id="UP000031366">
    <property type="component" value="Unassembled WGS sequence"/>
</dbReference>
<feature type="transmembrane region" description="Helical" evidence="1">
    <location>
        <begin position="6"/>
        <end position="25"/>
    </location>
</feature>
<keyword evidence="1" id="KW-0812">Transmembrane</keyword>
<comment type="caution">
    <text evidence="2">The sequence shown here is derived from an EMBL/GenBank/DDBJ whole genome shotgun (WGS) entry which is preliminary data.</text>
</comment>
<dbReference type="OrthoDB" id="1937130at2"/>
<proteinExistence type="predicted"/>
<gene>
    <name evidence="2" type="ORF">U732_1972</name>
</gene>
<accession>A0A0C1U0E0</accession>
<dbReference type="STRING" id="29341.RSJ17_15660"/>